<keyword evidence="12 17" id="KW-0456">Lyase</keyword>
<dbReference type="PROSITE" id="PS01050">
    <property type="entry name" value="YJEF_C_2"/>
    <property type="match status" value="1"/>
</dbReference>
<comment type="function">
    <text evidence="17">Catalyzes the dehydration of the S-form of NAD(P)HX at the expense of ADP, which is converted to AMP. Together with NAD(P)HX epimerase, which catalyzes the epimerization of the S- and R-forms, the enzyme allows the repair of both epimers of NAD(P)HX, a damaged form of NAD(P)H that is a result of enzymatic or heat-dependent hydration.</text>
</comment>
<dbReference type="GO" id="GO:0110051">
    <property type="term" value="P:metabolite repair"/>
    <property type="evidence" value="ECO:0007669"/>
    <property type="project" value="TreeGrafter"/>
</dbReference>
<comment type="function">
    <text evidence="18">Catalyzes the epimerization of the S- and R-forms of NAD(P)HX, a damaged form of NAD(P)H that is a result of enzymatic or heat-dependent hydration. This is a prerequisite for the S-specific NAD(P)H-hydrate dehydratase to allow the repair of both epimers of NAD(P)HX.</text>
</comment>
<comment type="function">
    <text evidence="14 19">Bifunctional enzyme that catalyzes the epimerization of the S- and R-forms of NAD(P)HX and the dehydration of the S-form of NAD(P)HX at the expense of ADP, which is converted to AMP. This allows the repair of both epimers of NAD(P)HX, a damaged form of NAD(P)H that is a result of enzymatic or heat-dependent hydration.</text>
</comment>
<name>A0A173TP71_9FIRM</name>
<keyword evidence="9 18" id="KW-0630">Potassium</keyword>
<comment type="caution">
    <text evidence="18">Lacks conserved residue(s) required for the propagation of feature annotation.</text>
</comment>
<comment type="similarity">
    <text evidence="17">Belongs to the NnrD/CARKD family.</text>
</comment>
<comment type="similarity">
    <text evidence="4 19">In the C-terminal section; belongs to the NnrD/CARKD family.</text>
</comment>
<keyword evidence="8 17" id="KW-0521">NADP</keyword>
<evidence type="ECO:0000256" key="6">
    <source>
        <dbReference type="ARBA" id="ARBA00022741"/>
    </source>
</evidence>
<dbReference type="HAMAP" id="MF_01966">
    <property type="entry name" value="NADHX_epimerase"/>
    <property type="match status" value="1"/>
</dbReference>
<dbReference type="PROSITE" id="PS51385">
    <property type="entry name" value="YJEF_N"/>
    <property type="match status" value="1"/>
</dbReference>
<comment type="cofactor">
    <cofactor evidence="18 19">
        <name>K(+)</name>
        <dbReference type="ChEBI" id="CHEBI:29103"/>
    </cofactor>
    <text evidence="18 19">Binds 1 potassium ion per subunit.</text>
</comment>
<reference evidence="24 27" key="2">
    <citation type="submission" date="2018-08" db="EMBL/GenBank/DDBJ databases">
        <title>A genome reference for cultivated species of the human gut microbiota.</title>
        <authorList>
            <person name="Zou Y."/>
            <person name="Xue W."/>
            <person name="Luo G."/>
        </authorList>
    </citation>
    <scope>NUCLEOTIDE SEQUENCE [LARGE SCALE GENOMIC DNA]</scope>
    <source>
        <strain evidence="24 27">TM10-1AC</strain>
    </source>
</reference>
<comment type="cofactor">
    <cofactor evidence="17">
        <name>Mg(2+)</name>
        <dbReference type="ChEBI" id="CHEBI:18420"/>
    </cofactor>
</comment>
<feature type="binding site" evidence="18">
    <location>
        <position position="153"/>
    </location>
    <ligand>
        <name>(6S)-NADPHX</name>
        <dbReference type="ChEBI" id="CHEBI:64076"/>
    </ligand>
</feature>
<evidence type="ECO:0000313" key="27">
    <source>
        <dbReference type="Proteomes" id="UP000262524"/>
    </source>
</evidence>
<protein>
    <recommendedName>
        <fullName evidence="19">Bifunctional NAD(P)H-hydrate repair enzyme</fullName>
    </recommendedName>
    <alternativeName>
        <fullName evidence="19">Nicotinamide nucleotide repair protein</fullName>
    </alternativeName>
    <domain>
        <recommendedName>
            <fullName evidence="19">ADP-dependent (S)-NAD(P)H-hydrate dehydratase</fullName>
            <ecNumber evidence="19">4.2.1.136</ecNumber>
        </recommendedName>
        <alternativeName>
            <fullName evidence="19">ADP-dependent NAD(P)HX dehydratase</fullName>
        </alternativeName>
    </domain>
    <domain>
        <recommendedName>
            <fullName evidence="19">NAD(P)H-hydrate epimerase</fullName>
            <ecNumber evidence="19">5.1.99.6</ecNumber>
        </recommendedName>
    </domain>
</protein>
<reference evidence="25 26" key="1">
    <citation type="submission" date="2015-09" db="EMBL/GenBank/DDBJ databases">
        <authorList>
            <consortium name="Pathogen Informatics"/>
        </authorList>
    </citation>
    <scope>NUCLEOTIDE SEQUENCE [LARGE SCALE GENOMIC DNA]</scope>
    <source>
        <strain evidence="23 26">2789STDY5834835</strain>
        <strain evidence="22 25">2789STDY5834966</strain>
    </source>
</reference>
<dbReference type="GeneID" id="75047750"/>
<gene>
    <name evidence="22" type="primary">nnr</name>
    <name evidence="17" type="synonym">nnrD</name>
    <name evidence="18" type="synonym">nnrE</name>
    <name evidence="24" type="ORF">DXD91_12740</name>
    <name evidence="23" type="ORF">ERS852450_03112</name>
    <name evidence="22" type="ORF">ERS852578_01796</name>
</gene>
<dbReference type="Pfam" id="PF01256">
    <property type="entry name" value="Carb_kinase"/>
    <property type="match status" value="1"/>
</dbReference>
<feature type="binding site" evidence="18">
    <location>
        <begin position="124"/>
        <end position="130"/>
    </location>
    <ligand>
        <name>(6S)-NADPHX</name>
        <dbReference type="ChEBI" id="CHEBI:64076"/>
    </ligand>
</feature>
<evidence type="ECO:0000256" key="4">
    <source>
        <dbReference type="ARBA" id="ARBA00009524"/>
    </source>
</evidence>
<comment type="catalytic activity">
    <reaction evidence="1 18 19">
        <text>(6R)-NADHX = (6S)-NADHX</text>
        <dbReference type="Rhea" id="RHEA:32215"/>
        <dbReference type="ChEBI" id="CHEBI:64074"/>
        <dbReference type="ChEBI" id="CHEBI:64075"/>
        <dbReference type="EC" id="5.1.99.6"/>
    </reaction>
</comment>
<evidence type="ECO:0000259" key="20">
    <source>
        <dbReference type="PROSITE" id="PS51383"/>
    </source>
</evidence>
<dbReference type="InterPro" id="IPR004443">
    <property type="entry name" value="YjeF_N_dom"/>
</dbReference>
<evidence type="ECO:0000256" key="11">
    <source>
        <dbReference type="ARBA" id="ARBA00023235"/>
    </source>
</evidence>
<feature type="binding site" evidence="18">
    <location>
        <position position="120"/>
    </location>
    <ligand>
        <name>K(+)</name>
        <dbReference type="ChEBI" id="CHEBI:29103"/>
    </ligand>
</feature>
<dbReference type="NCBIfam" id="TIGR00196">
    <property type="entry name" value="yjeF_cterm"/>
    <property type="match status" value="1"/>
</dbReference>
<dbReference type="SUPFAM" id="SSF64153">
    <property type="entry name" value="YjeF N-terminal domain-like"/>
    <property type="match status" value="1"/>
</dbReference>
<dbReference type="Proteomes" id="UP000095679">
    <property type="component" value="Unassembled WGS sequence"/>
</dbReference>
<evidence type="ECO:0000256" key="18">
    <source>
        <dbReference type="HAMAP-Rule" id="MF_01966"/>
    </source>
</evidence>
<feature type="binding site" evidence="18">
    <location>
        <position position="59"/>
    </location>
    <ligand>
        <name>K(+)</name>
        <dbReference type="ChEBI" id="CHEBI:29103"/>
    </ligand>
</feature>
<evidence type="ECO:0000256" key="13">
    <source>
        <dbReference type="ARBA" id="ARBA00023268"/>
    </source>
</evidence>
<feature type="binding site" evidence="17">
    <location>
        <begin position="413"/>
        <end position="417"/>
    </location>
    <ligand>
        <name>AMP</name>
        <dbReference type="ChEBI" id="CHEBI:456215"/>
    </ligand>
</feature>
<evidence type="ECO:0000256" key="7">
    <source>
        <dbReference type="ARBA" id="ARBA00022840"/>
    </source>
</evidence>
<dbReference type="Gene3D" id="3.40.50.10260">
    <property type="entry name" value="YjeF N-terminal domain"/>
    <property type="match status" value="1"/>
</dbReference>
<dbReference type="InterPro" id="IPR017953">
    <property type="entry name" value="Carbohydrate_kinase_pred_CS"/>
</dbReference>
<dbReference type="InterPro" id="IPR000631">
    <property type="entry name" value="CARKD"/>
</dbReference>
<evidence type="ECO:0000256" key="3">
    <source>
        <dbReference type="ARBA" id="ARBA00006001"/>
    </source>
</evidence>
<dbReference type="GO" id="GO:0046496">
    <property type="term" value="P:nicotinamide nucleotide metabolic process"/>
    <property type="evidence" value="ECO:0007669"/>
    <property type="project" value="UniProtKB-UniRule"/>
</dbReference>
<dbReference type="Gene3D" id="3.40.1190.20">
    <property type="match status" value="1"/>
</dbReference>
<dbReference type="PANTHER" id="PTHR12592:SF0">
    <property type="entry name" value="ATP-DEPENDENT (S)-NAD(P)H-HYDRATE DEHYDRATASE"/>
    <property type="match status" value="1"/>
</dbReference>
<evidence type="ECO:0000256" key="19">
    <source>
        <dbReference type="PIRNR" id="PIRNR017184"/>
    </source>
</evidence>
<comment type="catalytic activity">
    <reaction evidence="15 17 19">
        <text>(6S)-NADHX + ADP = AMP + phosphate + NADH + H(+)</text>
        <dbReference type="Rhea" id="RHEA:32223"/>
        <dbReference type="ChEBI" id="CHEBI:15378"/>
        <dbReference type="ChEBI" id="CHEBI:43474"/>
        <dbReference type="ChEBI" id="CHEBI:57945"/>
        <dbReference type="ChEBI" id="CHEBI:64074"/>
        <dbReference type="ChEBI" id="CHEBI:456215"/>
        <dbReference type="ChEBI" id="CHEBI:456216"/>
        <dbReference type="EC" id="4.2.1.136"/>
    </reaction>
</comment>
<evidence type="ECO:0000256" key="10">
    <source>
        <dbReference type="ARBA" id="ARBA00023027"/>
    </source>
</evidence>
<feature type="binding site" evidence="17">
    <location>
        <position position="254"/>
    </location>
    <ligand>
        <name>(6S)-NADPHX</name>
        <dbReference type="ChEBI" id="CHEBI:64076"/>
    </ligand>
</feature>
<dbReference type="InterPro" id="IPR029056">
    <property type="entry name" value="Ribokinase-like"/>
</dbReference>
<feature type="domain" description="YjeF C-terminal" evidence="20">
    <location>
        <begin position="219"/>
        <end position="502"/>
    </location>
</feature>
<keyword evidence="6 17" id="KW-0547">Nucleotide-binding</keyword>
<evidence type="ECO:0000256" key="9">
    <source>
        <dbReference type="ARBA" id="ARBA00022958"/>
    </source>
</evidence>
<evidence type="ECO:0000259" key="21">
    <source>
        <dbReference type="PROSITE" id="PS51385"/>
    </source>
</evidence>
<feature type="binding site" evidence="18">
    <location>
        <begin position="58"/>
        <end position="62"/>
    </location>
    <ligand>
        <name>(6S)-NADPHX</name>
        <dbReference type="ChEBI" id="CHEBI:64076"/>
    </ligand>
</feature>
<dbReference type="NCBIfam" id="TIGR00197">
    <property type="entry name" value="yjeF_nterm"/>
    <property type="match status" value="1"/>
</dbReference>
<dbReference type="EMBL" id="QSOE01000112">
    <property type="protein sequence ID" value="RGI81612.1"/>
    <property type="molecule type" value="Genomic_DNA"/>
</dbReference>
<feature type="binding site" evidence="17">
    <location>
        <position position="319"/>
    </location>
    <ligand>
        <name>(6S)-NADPHX</name>
        <dbReference type="ChEBI" id="CHEBI:64076"/>
    </ligand>
</feature>
<dbReference type="InterPro" id="IPR030677">
    <property type="entry name" value="Nnr"/>
</dbReference>
<feature type="domain" description="YjeF N-terminal" evidence="21">
    <location>
        <begin position="10"/>
        <end position="210"/>
    </location>
</feature>
<keyword evidence="7 17" id="KW-0067">ATP-binding</keyword>
<comment type="similarity">
    <text evidence="3 19">In the N-terminal section; belongs to the NnrE/AIBP family.</text>
</comment>
<feature type="binding site" evidence="17">
    <location>
        <position position="443"/>
    </location>
    <ligand>
        <name>(6S)-NADPHX</name>
        <dbReference type="ChEBI" id="CHEBI:64076"/>
    </ligand>
</feature>
<dbReference type="EMBL" id="CYZL01000044">
    <property type="protein sequence ID" value="CUP12540.1"/>
    <property type="molecule type" value="Genomic_DNA"/>
</dbReference>
<comment type="catalytic activity">
    <reaction evidence="16 17 19">
        <text>(6S)-NADPHX + ADP = AMP + phosphate + NADPH + H(+)</text>
        <dbReference type="Rhea" id="RHEA:32235"/>
        <dbReference type="ChEBI" id="CHEBI:15378"/>
        <dbReference type="ChEBI" id="CHEBI:43474"/>
        <dbReference type="ChEBI" id="CHEBI:57783"/>
        <dbReference type="ChEBI" id="CHEBI:64076"/>
        <dbReference type="ChEBI" id="CHEBI:456215"/>
        <dbReference type="ChEBI" id="CHEBI:456216"/>
        <dbReference type="EC" id="4.2.1.136"/>
    </reaction>
</comment>
<evidence type="ECO:0000256" key="15">
    <source>
        <dbReference type="ARBA" id="ARBA00048238"/>
    </source>
</evidence>
<dbReference type="Proteomes" id="UP000095390">
    <property type="component" value="Unassembled WGS sequence"/>
</dbReference>
<dbReference type="CDD" id="cd01171">
    <property type="entry name" value="YXKO-related"/>
    <property type="match status" value="1"/>
</dbReference>
<dbReference type="HAMAP" id="MF_01965">
    <property type="entry name" value="NADHX_dehydratase"/>
    <property type="match status" value="1"/>
</dbReference>
<dbReference type="GO" id="GO:0005524">
    <property type="term" value="F:ATP binding"/>
    <property type="evidence" value="ECO:0007669"/>
    <property type="project" value="UniProtKB-UniRule"/>
</dbReference>
<dbReference type="GO" id="GO:0052855">
    <property type="term" value="F:ADP-dependent NAD(P)H-hydrate dehydratase activity"/>
    <property type="evidence" value="ECO:0007669"/>
    <property type="project" value="UniProtKB-UniRule"/>
</dbReference>
<evidence type="ECO:0000256" key="12">
    <source>
        <dbReference type="ARBA" id="ARBA00023239"/>
    </source>
</evidence>
<evidence type="ECO:0000256" key="16">
    <source>
        <dbReference type="ARBA" id="ARBA00049209"/>
    </source>
</evidence>
<keyword evidence="10 17" id="KW-0520">NAD</keyword>
<accession>A0A173TP71</accession>
<evidence type="ECO:0000256" key="8">
    <source>
        <dbReference type="ARBA" id="ARBA00022857"/>
    </source>
</evidence>
<comment type="similarity">
    <text evidence="18">Belongs to the NnrE/AIBP family.</text>
</comment>
<evidence type="ECO:0000256" key="1">
    <source>
        <dbReference type="ARBA" id="ARBA00000013"/>
    </source>
</evidence>
<dbReference type="PANTHER" id="PTHR12592">
    <property type="entry name" value="ATP-DEPENDENT (S)-NAD(P)H-HYDRATE DEHYDRATASE FAMILY MEMBER"/>
    <property type="match status" value="1"/>
</dbReference>
<dbReference type="AlphaFoldDB" id="A0A173TP71"/>
<dbReference type="SUPFAM" id="SSF53613">
    <property type="entry name" value="Ribokinase-like"/>
    <property type="match status" value="1"/>
</dbReference>
<comment type="catalytic activity">
    <reaction evidence="2 18 19">
        <text>(6R)-NADPHX = (6S)-NADPHX</text>
        <dbReference type="Rhea" id="RHEA:32227"/>
        <dbReference type="ChEBI" id="CHEBI:64076"/>
        <dbReference type="ChEBI" id="CHEBI:64077"/>
        <dbReference type="EC" id="5.1.99.6"/>
    </reaction>
</comment>
<dbReference type="InterPro" id="IPR036652">
    <property type="entry name" value="YjeF_N_dom_sf"/>
</dbReference>
<evidence type="ECO:0000256" key="14">
    <source>
        <dbReference type="ARBA" id="ARBA00025153"/>
    </source>
</evidence>
<dbReference type="EC" id="4.2.1.136" evidence="19"/>
<comment type="subunit">
    <text evidence="17">Homotetramer.</text>
</comment>
<organism evidence="22 25">
    <name type="scientific">Anaerobutyricum hallii</name>
    <dbReference type="NCBI Taxonomy" id="39488"/>
    <lineage>
        <taxon>Bacteria</taxon>
        <taxon>Bacillati</taxon>
        <taxon>Bacillota</taxon>
        <taxon>Clostridia</taxon>
        <taxon>Lachnospirales</taxon>
        <taxon>Lachnospiraceae</taxon>
        <taxon>Anaerobutyricum</taxon>
    </lineage>
</organism>
<keyword evidence="5 18" id="KW-0479">Metal-binding</keyword>
<keyword evidence="11 18" id="KW-0413">Isomerase</keyword>
<sequence>MRYVASREEMQNIDAYSINNVGIPGIVLMEKAALALEEVFLERIPTDSRVLIVTEKGNNGGDGLALGRLLLEEGYTVDFYEIGVIPHDSDSHQIQKHILEQMEADFLMKFPDEEYDVIVDAIFGVGLKREVAGRHREVIERLNQMEALKVAVDVPSGVDASAGQILGIAFEADITVTFGLPKVGLLLYPGADVSGEVIVKEIGFPNKAVEEIAPQMVSFTTDDLELLPERKAWTNKGSYGKVLLIAGSKNMAGAALLSGTAAYKSGSGLVRIFSCEENRVILQEKLPEAILTTYDSEEKAWELLPESLSWASVIGIGPGIGQSAFASKLVKQVLTLGKAPLVIDADGLNNLAALLQEDTELRQLFHEYEGGMILTPHLKEMSRLTGEEIAEIRSNLPKAAASTADKGHVIVLKDARTIVSDGSVPSYINMSGNNGMATGGSGDVLTGIICGFLAGGLDILTAARLGVYCHGLAGDAAAKEKGYYSVLAGDLPNYLETILKRKHFPEEI</sequence>
<feature type="binding site" evidence="17">
    <location>
        <position position="442"/>
    </location>
    <ligand>
        <name>AMP</name>
        <dbReference type="ChEBI" id="CHEBI:456215"/>
    </ligand>
</feature>
<dbReference type="Pfam" id="PF03853">
    <property type="entry name" value="YjeF_N"/>
    <property type="match status" value="1"/>
</dbReference>
<evidence type="ECO:0000256" key="5">
    <source>
        <dbReference type="ARBA" id="ARBA00022723"/>
    </source>
</evidence>
<dbReference type="GO" id="GO:0052856">
    <property type="term" value="F:NAD(P)HX epimerase activity"/>
    <property type="evidence" value="ECO:0007669"/>
    <property type="project" value="UniProtKB-UniRule"/>
</dbReference>
<proteinExistence type="inferred from homology"/>
<evidence type="ECO:0000256" key="17">
    <source>
        <dbReference type="HAMAP-Rule" id="MF_01965"/>
    </source>
</evidence>
<dbReference type="OrthoDB" id="9806925at2"/>
<feature type="binding site" evidence="17">
    <location>
        <position position="377"/>
    </location>
    <ligand>
        <name>(6S)-NADPHX</name>
        <dbReference type="ChEBI" id="CHEBI:64076"/>
    </ligand>
</feature>
<dbReference type="EC" id="5.1.99.6" evidence="19"/>
<evidence type="ECO:0000313" key="26">
    <source>
        <dbReference type="Proteomes" id="UP000095679"/>
    </source>
</evidence>
<evidence type="ECO:0000313" key="25">
    <source>
        <dbReference type="Proteomes" id="UP000095390"/>
    </source>
</evidence>
<dbReference type="GO" id="GO:0046872">
    <property type="term" value="F:metal ion binding"/>
    <property type="evidence" value="ECO:0007669"/>
    <property type="project" value="UniProtKB-UniRule"/>
</dbReference>
<evidence type="ECO:0000313" key="23">
    <source>
        <dbReference type="EMBL" id="CUP12540.1"/>
    </source>
</evidence>
<dbReference type="PIRSF" id="PIRSF017184">
    <property type="entry name" value="Nnr"/>
    <property type="match status" value="1"/>
</dbReference>
<evidence type="ECO:0000313" key="24">
    <source>
        <dbReference type="EMBL" id="RGI81612.1"/>
    </source>
</evidence>
<evidence type="ECO:0000256" key="2">
    <source>
        <dbReference type="ARBA" id="ARBA00000909"/>
    </source>
</evidence>
<dbReference type="PROSITE" id="PS51383">
    <property type="entry name" value="YJEF_C_3"/>
    <property type="match status" value="1"/>
</dbReference>
<dbReference type="RefSeq" id="WP_005348809.1">
    <property type="nucleotide sequence ID" value="NZ_BLYK01000064.1"/>
</dbReference>
<feature type="binding site" evidence="18">
    <location>
        <position position="156"/>
    </location>
    <ligand>
        <name>K(+)</name>
        <dbReference type="ChEBI" id="CHEBI:29103"/>
    </ligand>
</feature>
<evidence type="ECO:0000313" key="22">
    <source>
        <dbReference type="EMBL" id="CUN03645.1"/>
    </source>
</evidence>
<keyword evidence="13" id="KW-0511">Multifunctional enzyme</keyword>
<dbReference type="EMBL" id="CYYC01000020">
    <property type="protein sequence ID" value="CUN03645.1"/>
    <property type="molecule type" value="Genomic_DNA"/>
</dbReference>
<dbReference type="Proteomes" id="UP000262524">
    <property type="component" value="Unassembled WGS sequence"/>
</dbReference>